<dbReference type="SUPFAM" id="SSF116734">
    <property type="entry name" value="DNA methylase specificity domain"/>
    <property type="match status" value="2"/>
</dbReference>
<evidence type="ECO:0000313" key="6">
    <source>
        <dbReference type="Proteomes" id="UP000225275"/>
    </source>
</evidence>
<organism evidence="5 6">
    <name type="scientific">Lactococcus lactis</name>
    <dbReference type="NCBI Taxonomy" id="1358"/>
    <lineage>
        <taxon>Bacteria</taxon>
        <taxon>Bacillati</taxon>
        <taxon>Bacillota</taxon>
        <taxon>Bacilli</taxon>
        <taxon>Lactobacillales</taxon>
        <taxon>Streptococcaceae</taxon>
        <taxon>Lactococcus</taxon>
    </lineage>
</organism>
<sequence length="403" mass="46415">MTSNNNLNVEKNKAEVSKNVPELRFQGFIDAWELHKLGDVANFFDEKRVPIDSRKRISGKYPYYGATGIIDYVDDYIFDGEYVLLAEDGANITMRNSPVAYITTGKFWLNNHAHILKMIDGSNNFLLQILENQNYEKFNSGTAQPKLNGKVVKGLHFYFPSSEEQQNVGLLFKQLDDTITLHQRKLDKLKLLKKGYLRQLFPKNNVEVPGIRFAYFENKWVQSKLGELLTKNSKKNKDLNVTNVESISNKTGFTKQTEQFEDYSVASADLSNYYVITEKQFAYNPSRINVGSIAYKTVGDDKSVVSPLYVSFSTKKLLNDGYLWNWFKTTSFQSQRKRLSEGGVRDTLSFNQLSEMSIKVPEYLEQEKIGSFFKQMDDTLSLHQSKLDKLKSIKQSLLQKMFI</sequence>
<evidence type="ECO:0000259" key="4">
    <source>
        <dbReference type="Pfam" id="PF01420"/>
    </source>
</evidence>
<dbReference type="AlphaFoldDB" id="A0AAP8JDR8"/>
<dbReference type="Proteomes" id="UP000225275">
    <property type="component" value="Unassembled WGS sequence"/>
</dbReference>
<dbReference type="EMBL" id="MTJS01000002">
    <property type="protein sequence ID" value="PFG89084.1"/>
    <property type="molecule type" value="Genomic_DNA"/>
</dbReference>
<protein>
    <recommendedName>
        <fullName evidence="4">Type I restriction modification DNA specificity domain-containing protein</fullName>
    </recommendedName>
</protein>
<reference evidence="5" key="2">
    <citation type="journal article" date="2018" name="Food Control">
        <title>Characterization of Lactococcus lactis isolates from herbs, fruits and vegetables for use as biopreservatives against Listeria monocytogenes in cheese.</title>
        <authorList>
            <person name="Ho V."/>
            <person name="Lo R."/>
            <person name="Bansal N."/>
            <person name="Turner M.S."/>
        </authorList>
    </citation>
    <scope>NUCLEOTIDE SEQUENCE</scope>
    <source>
        <strain evidence="5">537</strain>
    </source>
</reference>
<accession>A0AAP8JDR8</accession>
<gene>
    <name evidence="5" type="ORF">BW154_06295</name>
</gene>
<dbReference type="PANTHER" id="PTHR30408:SF12">
    <property type="entry name" value="TYPE I RESTRICTION ENZYME MJAVIII SPECIFICITY SUBUNIT"/>
    <property type="match status" value="1"/>
</dbReference>
<evidence type="ECO:0000256" key="2">
    <source>
        <dbReference type="ARBA" id="ARBA00022747"/>
    </source>
</evidence>
<feature type="domain" description="Type I restriction modification DNA specificity" evidence="4">
    <location>
        <begin position="31"/>
        <end position="190"/>
    </location>
</feature>
<evidence type="ECO:0000313" key="5">
    <source>
        <dbReference type="EMBL" id="PFG89084.1"/>
    </source>
</evidence>
<evidence type="ECO:0000256" key="1">
    <source>
        <dbReference type="ARBA" id="ARBA00010923"/>
    </source>
</evidence>
<keyword evidence="3" id="KW-0238">DNA-binding</keyword>
<keyword evidence="2" id="KW-0680">Restriction system</keyword>
<name>A0AAP8JDR8_9LACT</name>
<dbReference type="Gene3D" id="3.90.220.20">
    <property type="entry name" value="DNA methylase specificity domains"/>
    <property type="match status" value="2"/>
</dbReference>
<dbReference type="GO" id="GO:0003677">
    <property type="term" value="F:DNA binding"/>
    <property type="evidence" value="ECO:0007669"/>
    <property type="project" value="UniProtKB-KW"/>
</dbReference>
<dbReference type="CDD" id="cd17262">
    <property type="entry name" value="RMtype1_S_Aco12261I-TRD2-CR2"/>
    <property type="match status" value="1"/>
</dbReference>
<proteinExistence type="inferred from homology"/>
<dbReference type="RefSeq" id="WP_098393725.1">
    <property type="nucleotide sequence ID" value="NZ_JAOWLS010000001.1"/>
</dbReference>
<evidence type="ECO:0000256" key="3">
    <source>
        <dbReference type="ARBA" id="ARBA00023125"/>
    </source>
</evidence>
<dbReference type="GO" id="GO:0009307">
    <property type="term" value="P:DNA restriction-modification system"/>
    <property type="evidence" value="ECO:0007669"/>
    <property type="project" value="UniProtKB-KW"/>
</dbReference>
<dbReference type="InterPro" id="IPR000055">
    <property type="entry name" value="Restrct_endonuc_typeI_TRD"/>
</dbReference>
<comment type="caution">
    <text evidence="5">The sequence shown here is derived from an EMBL/GenBank/DDBJ whole genome shotgun (WGS) entry which is preliminary data.</text>
</comment>
<dbReference type="PANTHER" id="PTHR30408">
    <property type="entry name" value="TYPE-1 RESTRICTION ENZYME ECOKI SPECIFICITY PROTEIN"/>
    <property type="match status" value="1"/>
</dbReference>
<feature type="domain" description="Type I restriction modification DNA specificity" evidence="4">
    <location>
        <begin position="219"/>
        <end position="391"/>
    </location>
</feature>
<dbReference type="InterPro" id="IPR044946">
    <property type="entry name" value="Restrct_endonuc_typeI_TRD_sf"/>
</dbReference>
<dbReference type="Pfam" id="PF01420">
    <property type="entry name" value="Methylase_S"/>
    <property type="match status" value="2"/>
</dbReference>
<reference evidence="5" key="1">
    <citation type="submission" date="2017-01" db="EMBL/GenBank/DDBJ databases">
        <authorList>
            <person name="Lo R."/>
        </authorList>
    </citation>
    <scope>NUCLEOTIDE SEQUENCE</scope>
    <source>
        <strain evidence="5">537</strain>
    </source>
</reference>
<comment type="similarity">
    <text evidence="1">Belongs to the type-I restriction system S methylase family.</text>
</comment>
<dbReference type="InterPro" id="IPR052021">
    <property type="entry name" value="Type-I_RS_S_subunit"/>
</dbReference>